<feature type="signal peptide" evidence="2">
    <location>
        <begin position="1"/>
        <end position="23"/>
    </location>
</feature>
<dbReference type="CDD" id="cd01846">
    <property type="entry name" value="fatty_acyltransferase_like"/>
    <property type="match status" value="1"/>
</dbReference>
<dbReference type="Proteomes" id="UP000622533">
    <property type="component" value="Unassembled WGS sequence"/>
</dbReference>
<dbReference type="InterPro" id="IPR001087">
    <property type="entry name" value="GDSL"/>
</dbReference>
<dbReference type="SUPFAM" id="SSF52266">
    <property type="entry name" value="SGNH hydrolase"/>
    <property type="match status" value="1"/>
</dbReference>
<dbReference type="Gene3D" id="3.40.50.1110">
    <property type="entry name" value="SGNH hydrolase"/>
    <property type="match status" value="1"/>
</dbReference>
<keyword evidence="4" id="KW-1185">Reference proteome</keyword>
<proteinExistence type="predicted"/>
<organism evidence="3 4">
    <name type="scientific">Desmonostoc muscorum LEGE 12446</name>
    <dbReference type="NCBI Taxonomy" id="1828758"/>
    <lineage>
        <taxon>Bacteria</taxon>
        <taxon>Bacillati</taxon>
        <taxon>Cyanobacteriota</taxon>
        <taxon>Cyanophyceae</taxon>
        <taxon>Nostocales</taxon>
        <taxon>Nostocaceae</taxon>
        <taxon>Desmonostoc</taxon>
    </lineage>
</organism>
<protein>
    <submittedName>
        <fullName evidence="3">SGNH/GDSL hydrolase family protein</fullName>
    </submittedName>
</protein>
<dbReference type="PANTHER" id="PTHR45648:SF22">
    <property type="entry name" value="GDSL LIPASE_ACYLHYDROLASE FAMILY PROTEIN (AFU_ORTHOLOGUE AFUA_4G14700)"/>
    <property type="match status" value="1"/>
</dbReference>
<dbReference type="PANTHER" id="PTHR45648">
    <property type="entry name" value="GDSL LIPASE/ACYLHYDROLASE FAMILY PROTEIN (AFU_ORTHOLOGUE AFUA_4G14700)"/>
    <property type="match status" value="1"/>
</dbReference>
<evidence type="ECO:0000256" key="1">
    <source>
        <dbReference type="ARBA" id="ARBA00022801"/>
    </source>
</evidence>
<evidence type="ECO:0000313" key="3">
    <source>
        <dbReference type="EMBL" id="MBE9025269.1"/>
    </source>
</evidence>
<keyword evidence="2" id="KW-0732">Signal</keyword>
<dbReference type="InterPro" id="IPR036514">
    <property type="entry name" value="SGNH_hydro_sf"/>
</dbReference>
<evidence type="ECO:0000256" key="2">
    <source>
        <dbReference type="SAM" id="SignalP"/>
    </source>
</evidence>
<dbReference type="Pfam" id="PF00657">
    <property type="entry name" value="Lipase_GDSL"/>
    <property type="match status" value="1"/>
</dbReference>
<accession>A0A8J6ZQ37</accession>
<dbReference type="EMBL" id="JADEXS010000387">
    <property type="protein sequence ID" value="MBE9025269.1"/>
    <property type="molecule type" value="Genomic_DNA"/>
</dbReference>
<reference evidence="3" key="1">
    <citation type="submission" date="2020-10" db="EMBL/GenBank/DDBJ databases">
        <authorList>
            <person name="Castelo-Branco R."/>
            <person name="Eusebio N."/>
            <person name="Adriana R."/>
            <person name="Vieira A."/>
            <person name="Brugerolle De Fraissinette N."/>
            <person name="Rezende De Castro R."/>
            <person name="Schneider M.P."/>
            <person name="Vasconcelos V."/>
            <person name="Leao P.N."/>
        </authorList>
    </citation>
    <scope>NUCLEOTIDE SEQUENCE</scope>
    <source>
        <strain evidence="3">LEGE 12446</strain>
    </source>
</reference>
<feature type="chain" id="PRO_5035213617" evidence="2">
    <location>
        <begin position="24"/>
        <end position="330"/>
    </location>
</feature>
<sequence length="330" mass="36046">MQNTILTAAFFLFSFMFTLKATAADFEQIYVFGDSFSDDGNFYDITKDELAVGIPPYPYKDGRFSNGPVWVEYLAQDMGLNPSLGTNFAVGGAKSGLYNINISPVHGLYLTGVLSQINKFTAVNKSVNPHALYIVWGGTNDFLDSKSAGNPSESVTNISIAVRSLATVGAKNILVANLFNLGNLPGTRNSPTSKQLNDLVAEYNVELIKSINSLSPELNHVNIIFLDVNLLFKQVLANPGQYGFTNAMDSCLGNSVLITIPASYPSLDCKTNPNNFLFWDSIHPTTAGHKVIAEYAASVLKTQPILKSFKKQEFRSKNGLRPAALTEFRM</sequence>
<dbReference type="AlphaFoldDB" id="A0A8J6ZQ37"/>
<evidence type="ECO:0000313" key="4">
    <source>
        <dbReference type="Proteomes" id="UP000622533"/>
    </source>
</evidence>
<keyword evidence="1 3" id="KW-0378">Hydrolase</keyword>
<name>A0A8J6ZQ37_DESMC</name>
<dbReference type="GO" id="GO:0016788">
    <property type="term" value="F:hydrolase activity, acting on ester bonds"/>
    <property type="evidence" value="ECO:0007669"/>
    <property type="project" value="InterPro"/>
</dbReference>
<dbReference type="InterPro" id="IPR051058">
    <property type="entry name" value="GDSL_Est/Lipase"/>
</dbReference>
<comment type="caution">
    <text evidence="3">The sequence shown here is derived from an EMBL/GenBank/DDBJ whole genome shotgun (WGS) entry which is preliminary data.</text>
</comment>
<gene>
    <name evidence="3" type="ORF">IQ276_23460</name>
</gene>
<dbReference type="RefSeq" id="WP_193920182.1">
    <property type="nucleotide sequence ID" value="NZ_JADEXS020000001.1"/>
</dbReference>